<dbReference type="EMBL" id="JABEZY010000006">
    <property type="protein sequence ID" value="MBA0739730.1"/>
    <property type="molecule type" value="Genomic_DNA"/>
</dbReference>
<feature type="domain" description="Bifunctional inhibitor/plant lipid transfer protein/seed storage helical" evidence="2">
    <location>
        <begin position="9"/>
        <end position="85"/>
    </location>
</feature>
<evidence type="ECO:0000313" key="3">
    <source>
        <dbReference type="EMBL" id="MBA0739730.1"/>
    </source>
</evidence>
<evidence type="ECO:0000256" key="1">
    <source>
        <dbReference type="ARBA" id="ARBA00009748"/>
    </source>
</evidence>
<dbReference type="InterPro" id="IPR000528">
    <property type="entry name" value="Plant_nsLTP"/>
</dbReference>
<dbReference type="CDD" id="cd01960">
    <property type="entry name" value="nsLTP1"/>
    <property type="match status" value="1"/>
</dbReference>
<dbReference type="Proteomes" id="UP000593579">
    <property type="component" value="Unassembled WGS sequence"/>
</dbReference>
<dbReference type="Pfam" id="PF00234">
    <property type="entry name" value="Tryp_alpha_amyl"/>
    <property type="match status" value="1"/>
</dbReference>
<dbReference type="GO" id="GO:0008289">
    <property type="term" value="F:lipid binding"/>
    <property type="evidence" value="ECO:0007669"/>
    <property type="project" value="InterPro"/>
</dbReference>
<comment type="caution">
    <text evidence="3">The sequence shown here is derived from an EMBL/GenBank/DDBJ whole genome shotgun (WGS) entry which is preliminary data.</text>
</comment>
<dbReference type="InterPro" id="IPR036312">
    <property type="entry name" value="Bifun_inhib/LTP/seed_sf"/>
</dbReference>
<dbReference type="AlphaFoldDB" id="A0A7J9BU62"/>
<dbReference type="PANTHER" id="PTHR33076">
    <property type="entry name" value="NON-SPECIFIC LIPID-TRANSFER PROTEIN 2-RELATED"/>
    <property type="match status" value="1"/>
</dbReference>
<protein>
    <recommendedName>
        <fullName evidence="2">Bifunctional inhibitor/plant lipid transfer protein/seed storage helical domain-containing protein</fullName>
    </recommendedName>
</protein>
<sequence length="91" mass="9730">MRRSRTNTDAMQLCKAYLTTPAPSPTLSCCQAVASVNASASTTQSRRDLCECFKKKAPVYGVDPQKAKQLPGLCAVQVPFSCDPSVDCQSA</sequence>
<evidence type="ECO:0000313" key="4">
    <source>
        <dbReference type="Proteomes" id="UP000593579"/>
    </source>
</evidence>
<dbReference type="SUPFAM" id="SSF47699">
    <property type="entry name" value="Bifunctional inhibitor/lipid-transfer protein/seed storage 2S albumin"/>
    <property type="match status" value="1"/>
</dbReference>
<dbReference type="InterPro" id="IPR016140">
    <property type="entry name" value="Bifunc_inhib/LTP/seed_store"/>
</dbReference>
<evidence type="ECO:0000259" key="2">
    <source>
        <dbReference type="Pfam" id="PF00234"/>
    </source>
</evidence>
<gene>
    <name evidence="3" type="ORF">Gogos_012968</name>
</gene>
<proteinExistence type="inferred from homology"/>
<comment type="similarity">
    <text evidence="1">Belongs to the plant LTP family.</text>
</comment>
<organism evidence="3 4">
    <name type="scientific">Gossypium gossypioides</name>
    <name type="common">Mexican cotton</name>
    <name type="synonym">Selera gossypioides</name>
    <dbReference type="NCBI Taxonomy" id="34282"/>
    <lineage>
        <taxon>Eukaryota</taxon>
        <taxon>Viridiplantae</taxon>
        <taxon>Streptophyta</taxon>
        <taxon>Embryophyta</taxon>
        <taxon>Tracheophyta</taxon>
        <taxon>Spermatophyta</taxon>
        <taxon>Magnoliopsida</taxon>
        <taxon>eudicotyledons</taxon>
        <taxon>Gunneridae</taxon>
        <taxon>Pentapetalae</taxon>
        <taxon>rosids</taxon>
        <taxon>malvids</taxon>
        <taxon>Malvales</taxon>
        <taxon>Malvaceae</taxon>
        <taxon>Malvoideae</taxon>
        <taxon>Gossypium</taxon>
    </lineage>
</organism>
<feature type="non-terminal residue" evidence="3">
    <location>
        <position position="91"/>
    </location>
</feature>
<name>A0A7J9BU62_GOSGO</name>
<dbReference type="PRINTS" id="PR00382">
    <property type="entry name" value="LIPIDTRNSFER"/>
</dbReference>
<reference evidence="3 4" key="1">
    <citation type="journal article" date="2019" name="Genome Biol. Evol.">
        <title>Insights into the evolution of the New World diploid cottons (Gossypium, subgenus Houzingenia) based on genome sequencing.</title>
        <authorList>
            <person name="Grover C.E."/>
            <person name="Arick M.A. 2nd"/>
            <person name="Thrash A."/>
            <person name="Conover J.L."/>
            <person name="Sanders W.S."/>
            <person name="Peterson D.G."/>
            <person name="Frelichowski J.E."/>
            <person name="Scheffler J.A."/>
            <person name="Scheffler B.E."/>
            <person name="Wendel J.F."/>
        </authorList>
    </citation>
    <scope>NUCLEOTIDE SEQUENCE [LARGE SCALE GENOMIC DNA]</scope>
    <source>
        <strain evidence="3">5</strain>
        <tissue evidence="3">Leaf</tissue>
    </source>
</reference>
<dbReference type="OrthoDB" id="1876592at2759"/>
<dbReference type="Gene3D" id="1.10.110.10">
    <property type="entry name" value="Plant lipid-transfer and hydrophobic proteins"/>
    <property type="match status" value="1"/>
</dbReference>
<dbReference type="GO" id="GO:0006869">
    <property type="term" value="P:lipid transport"/>
    <property type="evidence" value="ECO:0007669"/>
    <property type="project" value="InterPro"/>
</dbReference>
<accession>A0A7J9BU62</accession>
<keyword evidence="4" id="KW-1185">Reference proteome</keyword>